<name>A0ABD3D800_9LAMI</name>
<keyword evidence="3" id="KW-1185">Reference proteome</keyword>
<dbReference type="Proteomes" id="UP001632038">
    <property type="component" value="Unassembled WGS sequence"/>
</dbReference>
<organism evidence="2 3">
    <name type="scientific">Castilleja foliolosa</name>
    <dbReference type="NCBI Taxonomy" id="1961234"/>
    <lineage>
        <taxon>Eukaryota</taxon>
        <taxon>Viridiplantae</taxon>
        <taxon>Streptophyta</taxon>
        <taxon>Embryophyta</taxon>
        <taxon>Tracheophyta</taxon>
        <taxon>Spermatophyta</taxon>
        <taxon>Magnoliopsida</taxon>
        <taxon>eudicotyledons</taxon>
        <taxon>Gunneridae</taxon>
        <taxon>Pentapetalae</taxon>
        <taxon>asterids</taxon>
        <taxon>lamiids</taxon>
        <taxon>Lamiales</taxon>
        <taxon>Orobanchaceae</taxon>
        <taxon>Pedicularideae</taxon>
        <taxon>Castillejinae</taxon>
        <taxon>Castilleja</taxon>
    </lineage>
</organism>
<proteinExistence type="predicted"/>
<sequence>MDKFSFPVIIPGPDDDHFEFGCATTPADHLFANGKLLPHVFPIQTGPITNYYSFSRSTSSVSSKDYSSVSSRSNSRSSSSARTSTSESASSFSGRGLLSNRLPARKERNRPFGSSGVWVFAEVAADCGCAGSQEAAGRIEIKG</sequence>
<feature type="region of interest" description="Disordered" evidence="1">
    <location>
        <begin position="58"/>
        <end position="112"/>
    </location>
</feature>
<protein>
    <submittedName>
        <fullName evidence="2">Uncharacterized protein</fullName>
    </submittedName>
</protein>
<reference evidence="3" key="1">
    <citation type="journal article" date="2024" name="IScience">
        <title>Strigolactones Initiate the Formation of Haustorium-like Structures in Castilleja.</title>
        <authorList>
            <person name="Buerger M."/>
            <person name="Peterson D."/>
            <person name="Chory J."/>
        </authorList>
    </citation>
    <scope>NUCLEOTIDE SEQUENCE [LARGE SCALE GENOMIC DNA]</scope>
</reference>
<feature type="compositionally biased region" description="Low complexity" evidence="1">
    <location>
        <begin position="58"/>
        <end position="93"/>
    </location>
</feature>
<gene>
    <name evidence="2" type="ORF">CASFOL_017807</name>
</gene>
<comment type="caution">
    <text evidence="2">The sequence shown here is derived from an EMBL/GenBank/DDBJ whole genome shotgun (WGS) entry which is preliminary data.</text>
</comment>
<evidence type="ECO:0000256" key="1">
    <source>
        <dbReference type="SAM" id="MobiDB-lite"/>
    </source>
</evidence>
<dbReference type="AlphaFoldDB" id="A0ABD3D800"/>
<evidence type="ECO:0000313" key="2">
    <source>
        <dbReference type="EMBL" id="KAL3638436.1"/>
    </source>
</evidence>
<accession>A0ABD3D800</accession>
<dbReference type="EMBL" id="JAVIJP010000019">
    <property type="protein sequence ID" value="KAL3638436.1"/>
    <property type="molecule type" value="Genomic_DNA"/>
</dbReference>
<evidence type="ECO:0000313" key="3">
    <source>
        <dbReference type="Proteomes" id="UP001632038"/>
    </source>
</evidence>